<accession>A0ABR7Y6M9</accession>
<dbReference type="EMBL" id="JACNYK010000004">
    <property type="protein sequence ID" value="MBD1426956.1"/>
    <property type="molecule type" value="Genomic_DNA"/>
</dbReference>
<keyword evidence="3" id="KW-1185">Reference proteome</keyword>
<sequence>MKRIIILISVLGIAFHSHAQILKKIQRKVEGKVEKSVEDLLNGETTEKNPQSTTNMPETAGPKTAGKFEILTKSEPFKAGHVLLFEDSLNYDTPGRMAKYWQTNSTGTVVEISGAPGKWLKLADQASYQLDTLLHLPQKFTLEFDLLTRANEAKDLRSIDFGFSKNNSTRKYIYGVANETNVYTSLQYYYETINTTSNYNNNQSRIEFPLSNYANAIMHVSVSVDGSRMQVYIDEHKVLDATVLDPRAPKHFFLSTENYRQNAVALISNLRIYGF</sequence>
<feature type="compositionally biased region" description="Polar residues" evidence="1">
    <location>
        <begin position="48"/>
        <end position="57"/>
    </location>
</feature>
<evidence type="ECO:0000256" key="1">
    <source>
        <dbReference type="SAM" id="MobiDB-lite"/>
    </source>
</evidence>
<reference evidence="2 3" key="1">
    <citation type="submission" date="2020-08" db="EMBL/GenBank/DDBJ databases">
        <title>Sphingobacterium sp. DN00404 isolated from aquaculture water.</title>
        <authorList>
            <person name="Zhang M."/>
        </authorList>
    </citation>
    <scope>NUCLEOTIDE SEQUENCE [LARGE SCALE GENOMIC DNA]</scope>
    <source>
        <strain evidence="2 3">KCTC 32294</strain>
    </source>
</reference>
<dbReference type="InterPro" id="IPR013320">
    <property type="entry name" value="ConA-like_dom_sf"/>
</dbReference>
<proteinExistence type="predicted"/>
<dbReference type="RefSeq" id="WP_190310101.1">
    <property type="nucleotide sequence ID" value="NZ_JACNYK010000004.1"/>
</dbReference>
<feature type="region of interest" description="Disordered" evidence="1">
    <location>
        <begin position="41"/>
        <end position="62"/>
    </location>
</feature>
<organism evidence="2 3">
    <name type="scientific">Sphingobacterium arenae</name>
    <dbReference type="NCBI Taxonomy" id="1280598"/>
    <lineage>
        <taxon>Bacteria</taxon>
        <taxon>Pseudomonadati</taxon>
        <taxon>Bacteroidota</taxon>
        <taxon>Sphingobacteriia</taxon>
        <taxon>Sphingobacteriales</taxon>
        <taxon>Sphingobacteriaceae</taxon>
        <taxon>Sphingobacterium</taxon>
    </lineage>
</organism>
<comment type="caution">
    <text evidence="2">The sequence shown here is derived from an EMBL/GenBank/DDBJ whole genome shotgun (WGS) entry which is preliminary data.</text>
</comment>
<evidence type="ECO:0000313" key="3">
    <source>
        <dbReference type="Proteomes" id="UP000606494"/>
    </source>
</evidence>
<evidence type="ECO:0000313" key="2">
    <source>
        <dbReference type="EMBL" id="MBD1426956.1"/>
    </source>
</evidence>
<name>A0ABR7Y6M9_9SPHI</name>
<evidence type="ECO:0008006" key="4">
    <source>
        <dbReference type="Google" id="ProtNLM"/>
    </source>
</evidence>
<gene>
    <name evidence="2" type="ORF">H8B17_15345</name>
</gene>
<dbReference type="SUPFAM" id="SSF49899">
    <property type="entry name" value="Concanavalin A-like lectins/glucanases"/>
    <property type="match status" value="1"/>
</dbReference>
<dbReference type="Proteomes" id="UP000606494">
    <property type="component" value="Unassembled WGS sequence"/>
</dbReference>
<dbReference type="Gene3D" id="2.60.120.560">
    <property type="entry name" value="Exo-inulinase, domain 1"/>
    <property type="match status" value="1"/>
</dbReference>
<protein>
    <recommendedName>
        <fullName evidence="4">DUF1080 domain-containing protein</fullName>
    </recommendedName>
</protein>